<reference evidence="1" key="2">
    <citation type="submission" date="2020-11" db="EMBL/GenBank/DDBJ databases">
        <authorList>
            <person name="McCartney M.A."/>
            <person name="Auch B."/>
            <person name="Kono T."/>
            <person name="Mallez S."/>
            <person name="Becker A."/>
            <person name="Gohl D.M."/>
            <person name="Silverstein K.A.T."/>
            <person name="Koren S."/>
            <person name="Bechman K.B."/>
            <person name="Herman A."/>
            <person name="Abrahante J.E."/>
            <person name="Garbe J."/>
        </authorList>
    </citation>
    <scope>NUCLEOTIDE SEQUENCE</scope>
    <source>
        <strain evidence="1">Duluth1</strain>
        <tissue evidence="1">Whole animal</tissue>
    </source>
</reference>
<dbReference type="EMBL" id="JAIWYP010000014">
    <property type="protein sequence ID" value="KAH3711003.1"/>
    <property type="molecule type" value="Genomic_DNA"/>
</dbReference>
<name>A0A9D4BX76_DREPO</name>
<dbReference type="Proteomes" id="UP000828390">
    <property type="component" value="Unassembled WGS sequence"/>
</dbReference>
<sequence>MSTIRTAARRHVGLDWKAYDQQFRLRLAVDPTGTRFDTIDYKLWLLYVGPCMQGAIAERVMIRKCYDFNYSRCSRDPCPYRQSCLSCSGNHPSNMCRYAFSGVQVQGKRGFLPGRAPVSQGPRLAGFRPGFRPRHPKANLSLDLSLG</sequence>
<evidence type="ECO:0000313" key="2">
    <source>
        <dbReference type="Proteomes" id="UP000828390"/>
    </source>
</evidence>
<keyword evidence="2" id="KW-1185">Reference proteome</keyword>
<dbReference type="PANTHER" id="PTHR35558">
    <property type="entry name" value="SGNH_HYDRO DOMAIN-CONTAINING PROTEIN"/>
    <property type="match status" value="1"/>
</dbReference>
<accession>A0A9D4BX76</accession>
<comment type="caution">
    <text evidence="1">The sequence shown here is derived from an EMBL/GenBank/DDBJ whole genome shotgun (WGS) entry which is preliminary data.</text>
</comment>
<organism evidence="1 2">
    <name type="scientific">Dreissena polymorpha</name>
    <name type="common">Zebra mussel</name>
    <name type="synonym">Mytilus polymorpha</name>
    <dbReference type="NCBI Taxonomy" id="45954"/>
    <lineage>
        <taxon>Eukaryota</taxon>
        <taxon>Metazoa</taxon>
        <taxon>Spiralia</taxon>
        <taxon>Lophotrochozoa</taxon>
        <taxon>Mollusca</taxon>
        <taxon>Bivalvia</taxon>
        <taxon>Autobranchia</taxon>
        <taxon>Heteroconchia</taxon>
        <taxon>Euheterodonta</taxon>
        <taxon>Imparidentia</taxon>
        <taxon>Neoheterodontei</taxon>
        <taxon>Myida</taxon>
        <taxon>Dreissenoidea</taxon>
        <taxon>Dreissenidae</taxon>
        <taxon>Dreissena</taxon>
    </lineage>
</organism>
<evidence type="ECO:0000313" key="1">
    <source>
        <dbReference type="EMBL" id="KAH3711003.1"/>
    </source>
</evidence>
<reference evidence="1" key="1">
    <citation type="journal article" date="2019" name="bioRxiv">
        <title>The Genome of the Zebra Mussel, Dreissena polymorpha: A Resource for Invasive Species Research.</title>
        <authorList>
            <person name="McCartney M.A."/>
            <person name="Auch B."/>
            <person name="Kono T."/>
            <person name="Mallez S."/>
            <person name="Zhang Y."/>
            <person name="Obille A."/>
            <person name="Becker A."/>
            <person name="Abrahante J.E."/>
            <person name="Garbe J."/>
            <person name="Badalamenti J.P."/>
            <person name="Herman A."/>
            <person name="Mangelson H."/>
            <person name="Liachko I."/>
            <person name="Sullivan S."/>
            <person name="Sone E.D."/>
            <person name="Koren S."/>
            <person name="Silverstein K.A.T."/>
            <person name="Beckman K.B."/>
            <person name="Gohl D.M."/>
        </authorList>
    </citation>
    <scope>NUCLEOTIDE SEQUENCE</scope>
    <source>
        <strain evidence="1">Duluth1</strain>
        <tissue evidence="1">Whole animal</tissue>
    </source>
</reference>
<protein>
    <submittedName>
        <fullName evidence="1">Uncharacterized protein</fullName>
    </submittedName>
</protein>
<dbReference type="AlphaFoldDB" id="A0A9D4BX76"/>
<dbReference type="PANTHER" id="PTHR35558:SF1">
    <property type="entry name" value="ENDONUCLEASE_EXONUCLEASE_PHOSPHATASE DOMAIN-CONTAINING PROTEIN"/>
    <property type="match status" value="1"/>
</dbReference>
<proteinExistence type="predicted"/>
<gene>
    <name evidence="1" type="ORF">DPMN_070502</name>
</gene>